<dbReference type="InterPro" id="IPR036286">
    <property type="entry name" value="LexA/Signal_pep-like_sf"/>
</dbReference>
<dbReference type="InterPro" id="IPR050077">
    <property type="entry name" value="LexA_repressor"/>
</dbReference>
<dbReference type="AlphaFoldDB" id="A0A9W5L242"/>
<dbReference type="SMART" id="SM00530">
    <property type="entry name" value="HTH_XRE"/>
    <property type="match status" value="1"/>
</dbReference>
<organism evidence="2 3">
    <name type="scientific">Bacillus cereus VD154</name>
    <dbReference type="NCBI Taxonomy" id="1053238"/>
    <lineage>
        <taxon>Bacteria</taxon>
        <taxon>Bacillati</taxon>
        <taxon>Bacillota</taxon>
        <taxon>Bacilli</taxon>
        <taxon>Bacillales</taxon>
        <taxon>Bacillaceae</taxon>
        <taxon>Bacillus</taxon>
        <taxon>Bacillus cereus group</taxon>
    </lineage>
</organism>
<dbReference type="Gene3D" id="2.10.109.10">
    <property type="entry name" value="Umud Fragment, subunit A"/>
    <property type="match status" value="1"/>
</dbReference>
<dbReference type="Pfam" id="PF00717">
    <property type="entry name" value="Peptidase_S24"/>
    <property type="match status" value="1"/>
</dbReference>
<evidence type="ECO:0000259" key="1">
    <source>
        <dbReference type="PROSITE" id="PS50943"/>
    </source>
</evidence>
<name>A0A9W5L242_BACCE</name>
<dbReference type="EMBL" id="AHFG01000017">
    <property type="protein sequence ID" value="EJR74675.1"/>
    <property type="molecule type" value="Genomic_DNA"/>
</dbReference>
<dbReference type="InterPro" id="IPR039418">
    <property type="entry name" value="LexA-like"/>
</dbReference>
<dbReference type="SUPFAM" id="SSF51306">
    <property type="entry name" value="LexA/Signal peptidase"/>
    <property type="match status" value="1"/>
</dbReference>
<dbReference type="GO" id="GO:0003677">
    <property type="term" value="F:DNA binding"/>
    <property type="evidence" value="ECO:0007669"/>
    <property type="project" value="InterPro"/>
</dbReference>
<reference evidence="2 3" key="1">
    <citation type="submission" date="2012-04" db="EMBL/GenBank/DDBJ databases">
        <title>The Genome Sequence of Bacillus cereus VD154.</title>
        <authorList>
            <consortium name="The Broad Institute Genome Sequencing Platform"/>
            <consortium name="The Broad Institute Genome Sequencing Center for Infectious Disease"/>
            <person name="Feldgarden M."/>
            <person name="Van der Auwera G.A."/>
            <person name="Mahillon J."/>
            <person name="Duprez V."/>
            <person name="Timmery S."/>
            <person name="Mattelet C."/>
            <person name="Dierick K."/>
            <person name="Sun M."/>
            <person name="Yu Z."/>
            <person name="Zhu L."/>
            <person name="Hu X."/>
            <person name="Shank E.B."/>
            <person name="Swiecicka I."/>
            <person name="Hansen B.M."/>
            <person name="Andrup L."/>
            <person name="Young S.K."/>
            <person name="Zeng Q."/>
            <person name="Gargeya S."/>
            <person name="Fitzgerald M."/>
            <person name="Haas B."/>
            <person name="Abouelleil A."/>
            <person name="Alvarado L."/>
            <person name="Arachchi H.M."/>
            <person name="Berlin A."/>
            <person name="Chapman S.B."/>
            <person name="Goldberg J."/>
            <person name="Griggs A."/>
            <person name="Gujja S."/>
            <person name="Hansen M."/>
            <person name="Howarth C."/>
            <person name="Imamovic A."/>
            <person name="Larimer J."/>
            <person name="McCowen C."/>
            <person name="Montmayeur A."/>
            <person name="Murphy C."/>
            <person name="Neiman D."/>
            <person name="Pearson M."/>
            <person name="Priest M."/>
            <person name="Roberts A."/>
            <person name="Saif S."/>
            <person name="Shea T."/>
            <person name="Sisk P."/>
            <person name="Sykes S."/>
            <person name="Wortman J."/>
            <person name="Nusbaum C."/>
            <person name="Birren B."/>
        </authorList>
    </citation>
    <scope>NUCLEOTIDE SEQUENCE [LARGE SCALE GENOMIC DNA]</scope>
    <source>
        <strain evidence="2 3">VD154</strain>
    </source>
</reference>
<dbReference type="CDD" id="cd00093">
    <property type="entry name" value="HTH_XRE"/>
    <property type="match status" value="1"/>
</dbReference>
<protein>
    <recommendedName>
        <fullName evidence="1">HTH cro/C1-type domain-containing protein</fullName>
    </recommendedName>
</protein>
<dbReference type="InterPro" id="IPR010982">
    <property type="entry name" value="Lambda_DNA-bd_dom_sf"/>
</dbReference>
<dbReference type="PANTHER" id="PTHR33516">
    <property type="entry name" value="LEXA REPRESSOR"/>
    <property type="match status" value="1"/>
</dbReference>
<dbReference type="Gene3D" id="1.10.260.40">
    <property type="entry name" value="lambda repressor-like DNA-binding domains"/>
    <property type="match status" value="1"/>
</dbReference>
<accession>A0A9W5L242</accession>
<dbReference type="InterPro" id="IPR001387">
    <property type="entry name" value="Cro/C1-type_HTH"/>
</dbReference>
<feature type="domain" description="HTH cro/C1-type" evidence="1">
    <location>
        <begin position="27"/>
        <end position="82"/>
    </location>
</feature>
<comment type="caution">
    <text evidence="2">The sequence shown here is derived from an EMBL/GenBank/DDBJ whole genome shotgun (WGS) entry which is preliminary data.</text>
</comment>
<dbReference type="Pfam" id="PF01381">
    <property type="entry name" value="HTH_3"/>
    <property type="match status" value="1"/>
</dbReference>
<sequence length="239" mass="26572">MIYTEIRNVVYILIRKMVKVMKKAEVVTRLIKEAGYSKRAFAEKIGLPPTTLQSMLSRGIGKASVDNVIKVCKGLGITTDDLERLATQEDNTVKEEVSIYETIQNDQSNIIYIPIIGSVAAGTPILAEENIEGYLPMLSTFLNKRKKYFYLTVKGTSMNLEFPDGSYVLVEETPYVENGQIAVVKVNGYDATVKKISKSGSIITLIPLSNDPIHEPKTYDLSAEDVKIIGRVVQAVKNY</sequence>
<dbReference type="InterPro" id="IPR015927">
    <property type="entry name" value="Peptidase_S24_S26A/B/C"/>
</dbReference>
<gene>
    <name evidence="2" type="ORF">IK5_01637</name>
</gene>
<dbReference type="PROSITE" id="PS50943">
    <property type="entry name" value="HTH_CROC1"/>
    <property type="match status" value="1"/>
</dbReference>
<dbReference type="PANTHER" id="PTHR33516:SF2">
    <property type="entry name" value="LEXA REPRESSOR-RELATED"/>
    <property type="match status" value="1"/>
</dbReference>
<dbReference type="Proteomes" id="UP000006967">
    <property type="component" value="Unassembled WGS sequence"/>
</dbReference>
<evidence type="ECO:0000313" key="2">
    <source>
        <dbReference type="EMBL" id="EJR74675.1"/>
    </source>
</evidence>
<dbReference type="CDD" id="cd06529">
    <property type="entry name" value="S24_LexA-like"/>
    <property type="match status" value="1"/>
</dbReference>
<proteinExistence type="predicted"/>
<dbReference type="SUPFAM" id="SSF47413">
    <property type="entry name" value="lambda repressor-like DNA-binding domains"/>
    <property type="match status" value="1"/>
</dbReference>
<evidence type="ECO:0000313" key="3">
    <source>
        <dbReference type="Proteomes" id="UP000006967"/>
    </source>
</evidence>